<keyword evidence="1" id="KW-0808">Transferase</keyword>
<organism evidence="1">
    <name type="scientific">Trepomonas sp. PC1</name>
    <dbReference type="NCBI Taxonomy" id="1076344"/>
    <lineage>
        <taxon>Eukaryota</taxon>
        <taxon>Metamonada</taxon>
        <taxon>Diplomonadida</taxon>
        <taxon>Hexamitidae</taxon>
        <taxon>Hexamitinae</taxon>
        <taxon>Trepomonas</taxon>
    </lineage>
</organism>
<dbReference type="GO" id="GO:0016301">
    <property type="term" value="F:kinase activity"/>
    <property type="evidence" value="ECO:0007669"/>
    <property type="project" value="UniProtKB-KW"/>
</dbReference>
<keyword evidence="1" id="KW-0418">Kinase</keyword>
<proteinExistence type="predicted"/>
<evidence type="ECO:0000313" key="1">
    <source>
        <dbReference type="EMBL" id="JAP94182.1"/>
    </source>
</evidence>
<protein>
    <submittedName>
        <fullName evidence="1">Kinase, CAMK CAMKL</fullName>
    </submittedName>
</protein>
<name>A0A146KBI8_9EUKA</name>
<accession>A0A146KBI8</accession>
<dbReference type="AlphaFoldDB" id="A0A146KBI8"/>
<feature type="non-terminal residue" evidence="1">
    <location>
        <position position="1"/>
    </location>
</feature>
<feature type="non-terminal residue" evidence="1">
    <location>
        <position position="210"/>
    </location>
</feature>
<dbReference type="EMBL" id="GDID01002424">
    <property type="protein sequence ID" value="JAP94182.1"/>
    <property type="molecule type" value="Transcribed_RNA"/>
</dbReference>
<sequence>NIQIFNGKLYLLDFGSTQSGSQQRFQYSQQFSKSSFDDDFPAGEDIFAVGCIIHRVLTKKYIESGFERHCQACSAVYQKFGLLAADLIAGTVYKNRFLQYDDEIIQSHPLFEHRGASSAVQLKEYLKFHFLIRSELRKRILANFKIFNQKRCKSQTTNQIVKINQLCDDQDPVVVEQQIPRYMNYYTTKIEQKAKYKALPRYQHQLALFD</sequence>
<reference evidence="1" key="1">
    <citation type="submission" date="2015-07" db="EMBL/GenBank/DDBJ databases">
        <title>Adaptation to a free-living lifestyle via gene acquisitions in the diplomonad Trepomonas sp. PC1.</title>
        <authorList>
            <person name="Xu F."/>
            <person name="Jerlstrom-Hultqvist J."/>
            <person name="Kolisko M."/>
            <person name="Simpson A.G.B."/>
            <person name="Roger A.J."/>
            <person name="Svard S.G."/>
            <person name="Andersson J.O."/>
        </authorList>
    </citation>
    <scope>NUCLEOTIDE SEQUENCE</scope>
    <source>
        <strain evidence="1">PC1</strain>
    </source>
</reference>
<gene>
    <name evidence="1" type="ORF">TPC1_13266</name>
</gene>